<protein>
    <submittedName>
        <fullName evidence="3">Uncharacterized protein</fullName>
    </submittedName>
</protein>
<evidence type="ECO:0000313" key="2">
    <source>
        <dbReference type="EMBL" id="ORZ39963.1"/>
    </source>
</evidence>
<organism evidence="3 4">
    <name type="scientific">Catenaria anguillulae PL171</name>
    <dbReference type="NCBI Taxonomy" id="765915"/>
    <lineage>
        <taxon>Eukaryota</taxon>
        <taxon>Fungi</taxon>
        <taxon>Fungi incertae sedis</taxon>
        <taxon>Blastocladiomycota</taxon>
        <taxon>Blastocladiomycetes</taxon>
        <taxon>Blastocladiales</taxon>
        <taxon>Catenariaceae</taxon>
        <taxon>Catenaria</taxon>
    </lineage>
</organism>
<evidence type="ECO:0000313" key="1">
    <source>
        <dbReference type="EMBL" id="ORZ35866.1"/>
    </source>
</evidence>
<sequence length="87" mass="9781">MNVWGITESSITNFLCAVCCWKDGTNSNWRRTVATAAVSRRRSWSALHMVPVWSLRRVPYAVASFLASICLSTLFVRGQRRGCDELG</sequence>
<comment type="caution">
    <text evidence="3">The sequence shown here is derived from an EMBL/GenBank/DDBJ whole genome shotgun (WGS) entry which is preliminary data.</text>
</comment>
<dbReference type="Proteomes" id="UP000193411">
    <property type="component" value="Unassembled WGS sequence"/>
</dbReference>
<keyword evidence="4" id="KW-1185">Reference proteome</keyword>
<dbReference type="EMBL" id="MCFL01000001">
    <property type="protein sequence ID" value="ORZ41246.1"/>
    <property type="molecule type" value="Genomic_DNA"/>
</dbReference>
<reference evidence="3 4" key="1">
    <citation type="submission" date="2016-07" db="EMBL/GenBank/DDBJ databases">
        <title>Pervasive Adenine N6-methylation of Active Genes in Fungi.</title>
        <authorList>
            <consortium name="DOE Joint Genome Institute"/>
            <person name="Mondo S.J."/>
            <person name="Dannebaum R.O."/>
            <person name="Kuo R.C."/>
            <person name="Labutti K."/>
            <person name="Haridas S."/>
            <person name="Kuo A."/>
            <person name="Salamov A."/>
            <person name="Ahrendt S.R."/>
            <person name="Lipzen A."/>
            <person name="Sullivan W."/>
            <person name="Andreopoulos W.B."/>
            <person name="Clum A."/>
            <person name="Lindquist E."/>
            <person name="Daum C."/>
            <person name="Ramamoorthy G.K."/>
            <person name="Gryganskyi A."/>
            <person name="Culley D."/>
            <person name="Magnuson J.K."/>
            <person name="James T.Y."/>
            <person name="O'Malley M.A."/>
            <person name="Stajich J.E."/>
            <person name="Spatafora J.W."/>
            <person name="Visel A."/>
            <person name="Grigoriev I.V."/>
        </authorList>
    </citation>
    <scope>NUCLEOTIDE SEQUENCE [LARGE SCALE GENOMIC DNA]</scope>
    <source>
        <strain evidence="3 4">PL171</strain>
    </source>
</reference>
<evidence type="ECO:0000313" key="4">
    <source>
        <dbReference type="Proteomes" id="UP000193411"/>
    </source>
</evidence>
<dbReference type="AlphaFoldDB" id="A0A1Y2I302"/>
<proteinExistence type="predicted"/>
<name>A0A1Y2I302_9FUNG</name>
<dbReference type="EMBL" id="MCFL01000020">
    <property type="protein sequence ID" value="ORZ35866.1"/>
    <property type="molecule type" value="Genomic_DNA"/>
</dbReference>
<gene>
    <name evidence="3" type="ORF">BCR44DRAFT_1422437</name>
    <name evidence="2" type="ORF">BCR44DRAFT_1425991</name>
    <name evidence="1" type="ORF">BCR44DRAFT_1433667</name>
</gene>
<dbReference type="EMBL" id="MCFL01000004">
    <property type="protein sequence ID" value="ORZ39963.1"/>
    <property type="molecule type" value="Genomic_DNA"/>
</dbReference>
<evidence type="ECO:0000313" key="3">
    <source>
        <dbReference type="EMBL" id="ORZ41246.1"/>
    </source>
</evidence>
<accession>A0A1Y2I302</accession>